<dbReference type="RefSeq" id="XP_763099.1">
    <property type="nucleotide sequence ID" value="XM_758006.1"/>
</dbReference>
<sequence length="231" mass="27477">MVRKEYDHKATLVDGLPVLYCKFGKNKPWVNITKKRFSITLLSLLDSNNRMHSISECEITINELVVKILLNFDVSQILFKNEIIWKFYYCFWSGYPKYIQFDLVKNKFTLVFDHGIERKLETMYTLVGRECGGTLEIDKYESKGSLLRSFIFKEKFNVIGNGVDDVWERLPGEPYPKRMMIDDETNEIVIFCEDRYFVVRREHGTISRDQHELTQLHKDILNLFDRKHILD</sequence>
<evidence type="ECO:0000313" key="1">
    <source>
        <dbReference type="EMBL" id="EAN30816.1"/>
    </source>
</evidence>
<dbReference type="GeneID" id="3500021"/>
<comment type="caution">
    <text evidence="1">The sequence shown here is derived from an EMBL/GenBank/DDBJ whole genome shotgun (WGS) entry which is preliminary data.</text>
</comment>
<proteinExistence type="predicted"/>
<reference evidence="1 2" key="1">
    <citation type="journal article" date="2005" name="Science">
        <title>Genome sequence of Theileria parva, a bovine pathogen that transforms lymphocytes.</title>
        <authorList>
            <person name="Gardner M.J."/>
            <person name="Bishop R."/>
            <person name="Shah T."/>
            <person name="de Villiers E.P."/>
            <person name="Carlton J.M."/>
            <person name="Hall N."/>
            <person name="Ren Q."/>
            <person name="Paulsen I.T."/>
            <person name="Pain A."/>
            <person name="Berriman M."/>
            <person name="Wilson R.J.M."/>
            <person name="Sato S."/>
            <person name="Ralph S.A."/>
            <person name="Mann D.J."/>
            <person name="Xiong Z."/>
            <person name="Shallom S.J."/>
            <person name="Weidman J."/>
            <person name="Jiang L."/>
            <person name="Lynn J."/>
            <person name="Weaver B."/>
            <person name="Shoaibi A."/>
            <person name="Domingo A.R."/>
            <person name="Wasawo D."/>
            <person name="Crabtree J."/>
            <person name="Wortman J.R."/>
            <person name="Haas B."/>
            <person name="Angiuoli S.V."/>
            <person name="Creasy T.H."/>
            <person name="Lu C."/>
            <person name="Suh B."/>
            <person name="Silva J.C."/>
            <person name="Utterback T.R."/>
            <person name="Feldblyum T.V."/>
            <person name="Pertea M."/>
            <person name="Allen J."/>
            <person name="Nierman W.C."/>
            <person name="Taracha E.L.N."/>
            <person name="Salzberg S.L."/>
            <person name="White O.R."/>
            <person name="Fitzhugh H.A."/>
            <person name="Morzaria S."/>
            <person name="Venter J.C."/>
            <person name="Fraser C.M."/>
            <person name="Nene V."/>
        </authorList>
    </citation>
    <scope>NUCLEOTIDE SEQUENCE [LARGE SCALE GENOMIC DNA]</scope>
    <source>
        <strain evidence="1 2">Muguga</strain>
    </source>
</reference>
<evidence type="ECO:0000313" key="2">
    <source>
        <dbReference type="Proteomes" id="UP000001949"/>
    </source>
</evidence>
<accession>Q4N0N6</accession>
<dbReference type="EMBL" id="AAGK01000005">
    <property type="protein sequence ID" value="EAN30816.1"/>
    <property type="molecule type" value="Genomic_DNA"/>
</dbReference>
<name>Q4N0N6_THEPA</name>
<dbReference type="InParanoid" id="Q4N0N6"/>
<dbReference type="Proteomes" id="UP000001949">
    <property type="component" value="Unassembled WGS sequence"/>
</dbReference>
<dbReference type="VEuPathDB" id="PiroplasmaDB:TpMuguga_03g00080"/>
<keyword evidence="2" id="KW-1185">Reference proteome</keyword>
<protein>
    <submittedName>
        <fullName evidence="1">Uncharacterized protein</fullName>
    </submittedName>
</protein>
<dbReference type="AlphaFoldDB" id="Q4N0N6"/>
<organism evidence="1 2">
    <name type="scientific">Theileria parva</name>
    <name type="common">East coast fever infection agent</name>
    <dbReference type="NCBI Taxonomy" id="5875"/>
    <lineage>
        <taxon>Eukaryota</taxon>
        <taxon>Sar</taxon>
        <taxon>Alveolata</taxon>
        <taxon>Apicomplexa</taxon>
        <taxon>Aconoidasida</taxon>
        <taxon>Piroplasmida</taxon>
        <taxon>Theileriidae</taxon>
        <taxon>Theileria</taxon>
    </lineage>
</organism>
<gene>
    <name evidence="1" type="ordered locus">TP03_0080</name>
</gene>
<dbReference type="KEGG" id="tpv:TP03_0080"/>